<reference evidence="2" key="1">
    <citation type="submission" date="2016-10" db="EMBL/GenBank/DDBJ databases">
        <authorList>
            <person name="Varghese N."/>
            <person name="Submissions S."/>
        </authorList>
    </citation>
    <scope>NUCLEOTIDE SEQUENCE [LARGE SCALE GENOMIC DNA]</scope>
    <source>
        <strain evidence="2">DSM 23664</strain>
    </source>
</reference>
<dbReference type="RefSeq" id="WP_091528553.1">
    <property type="nucleotide sequence ID" value="NZ_FOLT01000002.1"/>
</dbReference>
<dbReference type="SUPFAM" id="SSF56281">
    <property type="entry name" value="Metallo-hydrolase/oxidoreductase"/>
    <property type="match status" value="1"/>
</dbReference>
<dbReference type="PANTHER" id="PTHR33835:SF1">
    <property type="entry name" value="METALLO-BETA-LACTAMASE DOMAIN-CONTAINING PROTEIN"/>
    <property type="match status" value="1"/>
</dbReference>
<evidence type="ECO:0008006" key="3">
    <source>
        <dbReference type="Google" id="ProtNLM"/>
    </source>
</evidence>
<dbReference type="InterPro" id="IPR025638">
    <property type="entry name" value="DUF4336"/>
</dbReference>
<evidence type="ECO:0000313" key="1">
    <source>
        <dbReference type="EMBL" id="SFC01729.1"/>
    </source>
</evidence>
<organism evidence="1 2">
    <name type="scientific">Alkalibacterium subtropicum</name>
    <dbReference type="NCBI Taxonomy" id="753702"/>
    <lineage>
        <taxon>Bacteria</taxon>
        <taxon>Bacillati</taxon>
        <taxon>Bacillota</taxon>
        <taxon>Bacilli</taxon>
        <taxon>Lactobacillales</taxon>
        <taxon>Carnobacteriaceae</taxon>
        <taxon>Alkalibacterium</taxon>
    </lineage>
</organism>
<accession>A0A1I1FQ88</accession>
<dbReference type="InterPro" id="IPR036866">
    <property type="entry name" value="RibonucZ/Hydroxyglut_hydro"/>
</dbReference>
<gene>
    <name evidence="1" type="ORF">SAMN04488102_102209</name>
</gene>
<protein>
    <recommendedName>
        <fullName evidence="3">DUF4336 domain-containing protein</fullName>
    </recommendedName>
</protein>
<name>A0A1I1FQ88_9LACT</name>
<evidence type="ECO:0000313" key="2">
    <source>
        <dbReference type="Proteomes" id="UP000199612"/>
    </source>
</evidence>
<dbReference type="Proteomes" id="UP000199612">
    <property type="component" value="Unassembled WGS sequence"/>
</dbReference>
<dbReference type="Pfam" id="PF14234">
    <property type="entry name" value="DUF4336"/>
    <property type="match status" value="1"/>
</dbReference>
<dbReference type="OrthoDB" id="450111at2"/>
<dbReference type="AlphaFoldDB" id="A0A1I1FQ88"/>
<proteinExistence type="predicted"/>
<dbReference type="EMBL" id="FOLT01000002">
    <property type="protein sequence ID" value="SFC01729.1"/>
    <property type="molecule type" value="Genomic_DNA"/>
</dbReference>
<sequence length="250" mass="28959">MSVPVYEPLNTLKEVGPGIWIADGDIIKMDMLGFGVPFSTRMTVVRLKDQTLWIHSPIDPDDKLFNEIDELGEVKHLVSPNKIHYAYIAEWKKHYPDATSWSSPGVQKRAKSQNIQTDFDRPLKDEAPSDWSDEIDQLIFKGSRALEEVVFFHKESKTLVLTDLIENFEPKRTSNVFLRTLYKLAGIAYPNGKTPIDLRMTFAGQKEQARDCYQRMISWQPEKIILAHGRWYAQNGTEELKRAFRWLDKS</sequence>
<dbReference type="STRING" id="753702.SAMN04488102_102209"/>
<dbReference type="PANTHER" id="PTHR33835">
    <property type="entry name" value="YALI0C07656P"/>
    <property type="match status" value="1"/>
</dbReference>
<keyword evidence="2" id="KW-1185">Reference proteome</keyword>